<sequence length="88" mass="10009">MPPDALPAPAPPLHSPLTPPLLFHDIQLIFIFPTTSPLCRRRRKEAASRPPENPPPDEGVWRHLGPQMMNRVSKWTGERSQITSLRTR</sequence>
<reference evidence="2 3" key="1">
    <citation type="submission" date="2019-05" db="EMBL/GenBank/DDBJ databases">
        <title>Another draft genome of Portunus trituberculatus and its Hox gene families provides insights of decapod evolution.</title>
        <authorList>
            <person name="Jeong J.-H."/>
            <person name="Song I."/>
            <person name="Kim S."/>
            <person name="Choi T."/>
            <person name="Kim D."/>
            <person name="Ryu S."/>
            <person name="Kim W."/>
        </authorList>
    </citation>
    <scope>NUCLEOTIDE SEQUENCE [LARGE SCALE GENOMIC DNA]</scope>
    <source>
        <tissue evidence="2">Muscle</tissue>
    </source>
</reference>
<evidence type="ECO:0000313" key="2">
    <source>
        <dbReference type="EMBL" id="MPC08014.1"/>
    </source>
</evidence>
<evidence type="ECO:0000313" key="3">
    <source>
        <dbReference type="Proteomes" id="UP000324222"/>
    </source>
</evidence>
<proteinExistence type="predicted"/>
<dbReference type="Proteomes" id="UP000324222">
    <property type="component" value="Unassembled WGS sequence"/>
</dbReference>
<evidence type="ECO:0000256" key="1">
    <source>
        <dbReference type="SAM" id="MobiDB-lite"/>
    </source>
</evidence>
<accession>A0A5B7CGY4</accession>
<name>A0A5B7CGY4_PORTR</name>
<protein>
    <submittedName>
        <fullName evidence="2">Uncharacterized protein</fullName>
    </submittedName>
</protein>
<comment type="caution">
    <text evidence="2">The sequence shown here is derived from an EMBL/GenBank/DDBJ whole genome shotgun (WGS) entry which is preliminary data.</text>
</comment>
<keyword evidence="3" id="KW-1185">Reference proteome</keyword>
<organism evidence="2 3">
    <name type="scientific">Portunus trituberculatus</name>
    <name type="common">Swimming crab</name>
    <name type="synonym">Neptunus trituberculatus</name>
    <dbReference type="NCBI Taxonomy" id="210409"/>
    <lineage>
        <taxon>Eukaryota</taxon>
        <taxon>Metazoa</taxon>
        <taxon>Ecdysozoa</taxon>
        <taxon>Arthropoda</taxon>
        <taxon>Crustacea</taxon>
        <taxon>Multicrustacea</taxon>
        <taxon>Malacostraca</taxon>
        <taxon>Eumalacostraca</taxon>
        <taxon>Eucarida</taxon>
        <taxon>Decapoda</taxon>
        <taxon>Pleocyemata</taxon>
        <taxon>Brachyura</taxon>
        <taxon>Eubrachyura</taxon>
        <taxon>Portunoidea</taxon>
        <taxon>Portunidae</taxon>
        <taxon>Portuninae</taxon>
        <taxon>Portunus</taxon>
    </lineage>
</organism>
<feature type="region of interest" description="Disordered" evidence="1">
    <location>
        <begin position="41"/>
        <end position="65"/>
    </location>
</feature>
<dbReference type="EMBL" id="VSRR010000015">
    <property type="protein sequence ID" value="MPC08014.1"/>
    <property type="molecule type" value="Genomic_DNA"/>
</dbReference>
<dbReference type="AlphaFoldDB" id="A0A5B7CGY4"/>
<gene>
    <name evidence="2" type="ORF">E2C01_000583</name>
</gene>